<evidence type="ECO:0000313" key="2">
    <source>
        <dbReference type="Proteomes" id="UP001375539"/>
    </source>
</evidence>
<proteinExistence type="predicted"/>
<reference evidence="1" key="1">
    <citation type="submission" date="2024-03" db="EMBL/GenBank/DDBJ databases">
        <title>Novel Streptomyces species of biotechnological and ecological value are a feature of Machair soil.</title>
        <authorList>
            <person name="Prole J.R."/>
            <person name="Goodfellow M."/>
            <person name="Allenby N."/>
            <person name="Ward A.C."/>
        </authorList>
    </citation>
    <scope>NUCLEOTIDE SEQUENCE</scope>
    <source>
        <strain evidence="1">MS1.AVA.4</strain>
    </source>
</reference>
<dbReference type="Proteomes" id="UP001375539">
    <property type="component" value="Unassembled WGS sequence"/>
</dbReference>
<accession>A0ACC6QSW5</accession>
<name>A0ACC6QSW5_9ACTN</name>
<comment type="caution">
    <text evidence="1">The sequence shown here is derived from an EMBL/GenBank/DDBJ whole genome shotgun (WGS) entry which is preliminary data.</text>
</comment>
<organism evidence="1 2">
    <name type="scientific">Streptomyces pratisoli</name>
    <dbReference type="NCBI Taxonomy" id="3139917"/>
    <lineage>
        <taxon>Bacteria</taxon>
        <taxon>Bacillati</taxon>
        <taxon>Actinomycetota</taxon>
        <taxon>Actinomycetes</taxon>
        <taxon>Kitasatosporales</taxon>
        <taxon>Streptomycetaceae</taxon>
        <taxon>Streptomyces</taxon>
    </lineage>
</organism>
<protein>
    <submittedName>
        <fullName evidence="1">Nucleotidyltransferase family protein</fullName>
    </submittedName>
</protein>
<keyword evidence="2" id="KW-1185">Reference proteome</keyword>
<dbReference type="EMBL" id="JBBKAI010000002">
    <property type="protein sequence ID" value="MEJ8661585.1"/>
    <property type="molecule type" value="Genomic_DNA"/>
</dbReference>
<sequence length="232" mass="24736">MAHTSEARDGAGRLHLAGAAGGSAAHGATHGQAHGATDDLPKDHTQAILETTKQVAALLKEAGCPFALAGSVAAHAHGVPAVLQHDTDFCIRREDVDEVVGTLGDGGIEIVAAPEDWLVKARAGGEQIDLIFELSHRRVTDELLARATVLPVDSVRMPVLAPYDLLSSRLAALTEQHCDFGPVLTIARTLRERIDWGTLRAEHRDEPFAEAFLCLLERLGVIDPYDPQKGGT</sequence>
<gene>
    <name evidence="1" type="ORF">WKI58_34620</name>
</gene>
<evidence type="ECO:0000313" key="1">
    <source>
        <dbReference type="EMBL" id="MEJ8661585.1"/>
    </source>
</evidence>